<dbReference type="GO" id="GO:0008800">
    <property type="term" value="F:beta-lactamase activity"/>
    <property type="evidence" value="ECO:0007669"/>
    <property type="project" value="InterPro"/>
</dbReference>
<reference evidence="2 3" key="1">
    <citation type="submission" date="2019-02" db="EMBL/GenBank/DDBJ databases">
        <title>Genomic Encyclopedia of Type Strains, Phase IV (KMG-IV): sequencing the most valuable type-strain genomes for metagenomic binning, comparative biology and taxonomic classification.</title>
        <authorList>
            <person name="Goeker M."/>
        </authorList>
    </citation>
    <scope>NUCLEOTIDE SEQUENCE [LARGE SCALE GENOMIC DNA]</scope>
    <source>
        <strain evidence="2 3">DSM 18116</strain>
    </source>
</reference>
<dbReference type="InterPro" id="IPR000667">
    <property type="entry name" value="Peptidase_S13"/>
</dbReference>
<keyword evidence="3" id="KW-1185">Reference proteome</keyword>
<organism evidence="2 3">
    <name type="scientific">Pseudobacter ginsenosidimutans</name>
    <dbReference type="NCBI Taxonomy" id="661488"/>
    <lineage>
        <taxon>Bacteria</taxon>
        <taxon>Pseudomonadati</taxon>
        <taxon>Bacteroidota</taxon>
        <taxon>Chitinophagia</taxon>
        <taxon>Chitinophagales</taxon>
        <taxon>Chitinophagaceae</taxon>
        <taxon>Pseudobacter</taxon>
    </lineage>
</organism>
<accession>A0A4Q7MHY0</accession>
<dbReference type="SUPFAM" id="SSF56601">
    <property type="entry name" value="beta-lactamase/transpeptidase-like"/>
    <property type="match status" value="1"/>
</dbReference>
<dbReference type="InterPro" id="IPR012338">
    <property type="entry name" value="Beta-lactam/transpept-like"/>
</dbReference>
<evidence type="ECO:0000259" key="1">
    <source>
        <dbReference type="Pfam" id="PF13354"/>
    </source>
</evidence>
<dbReference type="GO" id="GO:0006508">
    <property type="term" value="P:proteolysis"/>
    <property type="evidence" value="ECO:0007669"/>
    <property type="project" value="InterPro"/>
</dbReference>
<evidence type="ECO:0000313" key="2">
    <source>
        <dbReference type="EMBL" id="RZS66858.1"/>
    </source>
</evidence>
<proteinExistence type="predicted"/>
<gene>
    <name evidence="2" type="ORF">EV199_5241</name>
</gene>
<name>A0A4Q7MHY0_9BACT</name>
<dbReference type="EMBL" id="SGXA01000004">
    <property type="protein sequence ID" value="RZS66858.1"/>
    <property type="molecule type" value="Genomic_DNA"/>
</dbReference>
<evidence type="ECO:0000313" key="3">
    <source>
        <dbReference type="Proteomes" id="UP000293874"/>
    </source>
</evidence>
<sequence length="444" mass="51536">MKIRVLALICLSSYLFLSCKQQKEIQKLSEKRIEEAAATQPPPVLPAEIPSGKTDSLLLSILQQYPQYFDSILRKPDDYRVQIIYTQIDRGPNNMPVFTPYYYQVDPNRYFYPASTVKMPTALLALQKLHEMKLPGVNKFTTMVTDSAYSRQTPVFNDPTTPDGKPNIAQYIRKIFMVSDNDAYNRLYEFLGQQYLNEELRKKGYSSTEIIHHLEVVMSQDENRHTNPVTFFGPAGDTLFHQPMQVSALAPLARHDFLGTGFERNGQLVKQPFDFSRKNRISLEDLTGILKAILFPQAVSEQQRFNIDADDYRFVWKYMSQYPQESVYPPYDTSFQDAYAKYLYYGAEKGSLPKQFRIFNKIGDAYGFLVDAAYFADFDRNIEFMLSATILANKDGVFNDSQYDYETIGFPFMKQLGRVIYEYELKRSRKNAPDLNEFKLLYDK</sequence>
<feature type="domain" description="Beta-lactamase class A catalytic" evidence="1">
    <location>
        <begin position="103"/>
        <end position="376"/>
    </location>
</feature>
<dbReference type="InterPro" id="IPR045155">
    <property type="entry name" value="Beta-lactam_cat"/>
</dbReference>
<dbReference type="AlphaFoldDB" id="A0A4Q7MHY0"/>
<protein>
    <submittedName>
        <fullName evidence="2">Beta-lactamase family protein</fullName>
    </submittedName>
</protein>
<dbReference type="GO" id="GO:0030655">
    <property type="term" value="P:beta-lactam antibiotic catabolic process"/>
    <property type="evidence" value="ECO:0007669"/>
    <property type="project" value="InterPro"/>
</dbReference>
<dbReference type="RefSeq" id="WP_207234334.1">
    <property type="nucleotide sequence ID" value="NZ_CP042431.1"/>
</dbReference>
<dbReference type="Gene3D" id="3.40.710.10">
    <property type="entry name" value="DD-peptidase/beta-lactamase superfamily"/>
    <property type="match status" value="1"/>
</dbReference>
<comment type="caution">
    <text evidence="2">The sequence shown here is derived from an EMBL/GenBank/DDBJ whole genome shotgun (WGS) entry which is preliminary data.</text>
</comment>
<dbReference type="Pfam" id="PF13354">
    <property type="entry name" value="Beta-lactamase2"/>
    <property type="match status" value="1"/>
</dbReference>
<dbReference type="GO" id="GO:0004185">
    <property type="term" value="F:serine-type carboxypeptidase activity"/>
    <property type="evidence" value="ECO:0007669"/>
    <property type="project" value="InterPro"/>
</dbReference>
<dbReference type="Proteomes" id="UP000293874">
    <property type="component" value="Unassembled WGS sequence"/>
</dbReference>
<dbReference type="PROSITE" id="PS51257">
    <property type="entry name" value="PROKAR_LIPOPROTEIN"/>
    <property type="match status" value="1"/>
</dbReference>
<dbReference type="PRINTS" id="PR00922">
    <property type="entry name" value="DADACBPTASE3"/>
</dbReference>